<dbReference type="InterPro" id="IPR036890">
    <property type="entry name" value="HATPase_C_sf"/>
</dbReference>
<feature type="modified residue" description="Phosphohistidine" evidence="9">
    <location>
        <position position="696"/>
    </location>
</feature>
<dbReference type="PROSITE" id="PS50851">
    <property type="entry name" value="CHEW"/>
    <property type="match status" value="1"/>
</dbReference>
<feature type="coiled-coil region" evidence="11">
    <location>
        <begin position="1355"/>
        <end position="1389"/>
    </location>
</feature>
<dbReference type="InterPro" id="IPR036061">
    <property type="entry name" value="CheW-like_dom_sf"/>
</dbReference>
<dbReference type="Gene3D" id="2.30.30.40">
    <property type="entry name" value="SH3 Domains"/>
    <property type="match status" value="1"/>
</dbReference>
<dbReference type="SUPFAM" id="SSF52172">
    <property type="entry name" value="CheY-like"/>
    <property type="match status" value="1"/>
</dbReference>
<dbReference type="InterPro" id="IPR011006">
    <property type="entry name" value="CheY-like_superfamily"/>
</dbReference>
<dbReference type="GO" id="GO:0005737">
    <property type="term" value="C:cytoplasm"/>
    <property type="evidence" value="ECO:0007669"/>
    <property type="project" value="InterPro"/>
</dbReference>
<evidence type="ECO:0000256" key="3">
    <source>
        <dbReference type="ARBA" id="ARBA00021495"/>
    </source>
</evidence>
<dbReference type="Gene3D" id="1.20.120.160">
    <property type="entry name" value="HPT domain"/>
    <property type="match status" value="4"/>
</dbReference>
<dbReference type="Pfam" id="PF00072">
    <property type="entry name" value="Response_reg"/>
    <property type="match status" value="1"/>
</dbReference>
<dbReference type="InterPro" id="IPR008207">
    <property type="entry name" value="Sig_transdc_His_kin_Hpt_dom"/>
</dbReference>
<feature type="domain" description="HPt" evidence="16">
    <location>
        <begin position="649"/>
        <end position="756"/>
    </location>
</feature>
<evidence type="ECO:0000256" key="7">
    <source>
        <dbReference type="ARBA" id="ARBA00023012"/>
    </source>
</evidence>
<evidence type="ECO:0000259" key="13">
    <source>
        <dbReference type="PROSITE" id="PS50109"/>
    </source>
</evidence>
<keyword evidence="5" id="KW-0808">Transferase</keyword>
<dbReference type="InterPro" id="IPR051315">
    <property type="entry name" value="Bact_Chemotaxis_CheA"/>
</dbReference>
<dbReference type="PROSITE" id="PS50109">
    <property type="entry name" value="HIS_KIN"/>
    <property type="match status" value="1"/>
</dbReference>
<dbReference type="InterPro" id="IPR001789">
    <property type="entry name" value="Sig_transdc_resp-reg_receiver"/>
</dbReference>
<comment type="caution">
    <text evidence="17">The sequence shown here is derived from an EMBL/GenBank/DDBJ whole genome shotgun (WGS) entry which is preliminary data.</text>
</comment>
<feature type="domain" description="HPt" evidence="16">
    <location>
        <begin position="1004"/>
        <end position="1107"/>
    </location>
</feature>
<gene>
    <name evidence="17" type="ORF">CGK74_05835</name>
</gene>
<dbReference type="FunFam" id="3.30.565.10:FF:000016">
    <property type="entry name" value="Chemotaxis protein CheA, putative"/>
    <property type="match status" value="1"/>
</dbReference>
<dbReference type="InterPro" id="IPR058661">
    <property type="entry name" value="FimL_2nd"/>
</dbReference>
<dbReference type="Pfam" id="PF26379">
    <property type="entry name" value="FimL_2nd"/>
    <property type="match status" value="1"/>
</dbReference>
<evidence type="ECO:0000256" key="8">
    <source>
        <dbReference type="ARBA" id="ARBA00035100"/>
    </source>
</evidence>
<accession>A0A235F0L3</accession>
<dbReference type="PROSITE" id="PS50894">
    <property type="entry name" value="HPT"/>
    <property type="match status" value="3"/>
</dbReference>
<feature type="domain" description="CheW-like" evidence="15">
    <location>
        <begin position="1656"/>
        <end position="1791"/>
    </location>
</feature>
<evidence type="ECO:0000259" key="16">
    <source>
        <dbReference type="PROSITE" id="PS50894"/>
    </source>
</evidence>
<evidence type="ECO:0000259" key="15">
    <source>
        <dbReference type="PROSITE" id="PS50851"/>
    </source>
</evidence>
<evidence type="ECO:0000256" key="4">
    <source>
        <dbReference type="ARBA" id="ARBA00022553"/>
    </source>
</evidence>
<dbReference type="GO" id="GO:0000155">
    <property type="term" value="F:phosphorelay sensor kinase activity"/>
    <property type="evidence" value="ECO:0007669"/>
    <property type="project" value="InterPro"/>
</dbReference>
<dbReference type="SMART" id="SM00260">
    <property type="entry name" value="CheW"/>
    <property type="match status" value="1"/>
</dbReference>
<dbReference type="CDD" id="cd00088">
    <property type="entry name" value="HPT"/>
    <property type="match status" value="2"/>
</dbReference>
<dbReference type="InterPro" id="IPR003594">
    <property type="entry name" value="HATPase_dom"/>
</dbReference>
<proteinExistence type="predicted"/>
<dbReference type="SMART" id="SM01231">
    <property type="entry name" value="H-kinase_dim"/>
    <property type="match status" value="1"/>
</dbReference>
<reference evidence="17 18" key="1">
    <citation type="submission" date="2017-07" db="EMBL/GenBank/DDBJ databases">
        <title>Thauera sp. KNDSS-Mac4 genome sequence and assembly.</title>
        <authorList>
            <person name="Mayilraj S."/>
        </authorList>
    </citation>
    <scope>NUCLEOTIDE SEQUENCE [LARGE SCALE GENOMIC DNA]</scope>
    <source>
        <strain evidence="17 18">KNDSS-Mac4</strain>
    </source>
</reference>
<evidence type="ECO:0000256" key="9">
    <source>
        <dbReference type="PROSITE-ProRule" id="PRU00110"/>
    </source>
</evidence>
<dbReference type="SUPFAM" id="SSF50341">
    <property type="entry name" value="CheW-like"/>
    <property type="match status" value="1"/>
</dbReference>
<feature type="modified residue" description="Phosphohistidine" evidence="9">
    <location>
        <position position="1231"/>
    </location>
</feature>
<dbReference type="Pfam" id="PF02518">
    <property type="entry name" value="HATPase_c"/>
    <property type="match status" value="1"/>
</dbReference>
<feature type="modified residue" description="Phosphohistidine" evidence="9">
    <location>
        <position position="1050"/>
    </location>
</feature>
<feature type="region of interest" description="Disordered" evidence="12">
    <location>
        <begin position="1157"/>
        <end position="1177"/>
    </location>
</feature>
<dbReference type="PANTHER" id="PTHR43395:SF8">
    <property type="entry name" value="HISTIDINE KINASE"/>
    <property type="match status" value="1"/>
</dbReference>
<feature type="domain" description="HPt" evidence="16">
    <location>
        <begin position="1184"/>
        <end position="1287"/>
    </location>
</feature>
<dbReference type="SUPFAM" id="SSF47226">
    <property type="entry name" value="Histidine-containing phosphotransfer domain, HPT domain"/>
    <property type="match status" value="5"/>
</dbReference>
<evidence type="ECO:0000256" key="11">
    <source>
        <dbReference type="SAM" id="Coils"/>
    </source>
</evidence>
<evidence type="ECO:0000256" key="1">
    <source>
        <dbReference type="ARBA" id="ARBA00000085"/>
    </source>
</evidence>
<dbReference type="Pfam" id="PF01584">
    <property type="entry name" value="CheW"/>
    <property type="match status" value="1"/>
</dbReference>
<dbReference type="GO" id="GO:0006935">
    <property type="term" value="P:chemotaxis"/>
    <property type="evidence" value="ECO:0007669"/>
    <property type="project" value="InterPro"/>
</dbReference>
<comment type="function">
    <text evidence="8">Involved in the transmission of sensory signals from the chemoreceptors to the flagellar motors. CheA is autophosphorylated; it can transfer its phosphate group to either CheB or CheY.</text>
</comment>
<dbReference type="CDD" id="cd17546">
    <property type="entry name" value="REC_hyHK_CKI1_RcsC-like"/>
    <property type="match status" value="1"/>
</dbReference>
<dbReference type="SMART" id="SM00073">
    <property type="entry name" value="HPT"/>
    <property type="match status" value="3"/>
</dbReference>
<dbReference type="InterPro" id="IPR036641">
    <property type="entry name" value="HPT_dom_sf"/>
</dbReference>
<feature type="domain" description="Response regulatory" evidence="14">
    <location>
        <begin position="1814"/>
        <end position="1930"/>
    </location>
</feature>
<evidence type="ECO:0000256" key="12">
    <source>
        <dbReference type="SAM" id="MobiDB-lite"/>
    </source>
</evidence>
<evidence type="ECO:0000313" key="18">
    <source>
        <dbReference type="Proteomes" id="UP000215181"/>
    </source>
</evidence>
<dbReference type="Pfam" id="PF01627">
    <property type="entry name" value="Hpt"/>
    <property type="match status" value="4"/>
</dbReference>
<evidence type="ECO:0000313" key="17">
    <source>
        <dbReference type="EMBL" id="OYD54790.1"/>
    </source>
</evidence>
<sequence>MTLATETDLGPLTWVKGEIDAALQRTADALDQARSAEDAAGQVQFAQTHLHQVRGALSIIGLDGLTQFADATELLLGLMARGEMPVDETTLSLSTRAVHSLGNYLEELAHGAPDQPMRLAPLYEEIAAARGLPLPCAADLFYPDLSRRPPRRSAVARDPATSQAILRQARARFERGLLEWLRGRSAGAAAMREAIADVESVQASAANRSLWWAALAFYDALLNDSLVGDIGVKRLCTQIDAQFRRLLKGAPSAPDRLLRDILYRVAGSPARTAHQHEVRACWQLDELMPLAGARVSDIPLGPLLQNLQQILAPAREQWDSFCEGTAVALGRFDDHLKALVQASAALARPATLQLIAGLSDLAQWLRRDPLKHSDAIAIEVASALLLLESDFGQRFTDVALAEQMNLRLARLEALQRGELPPAETAGHGLLHARESQEKDAITQLCREMRSSLAQVEQTLDDYFRNQNKHESLAQLHQPLQQVVGALSMLGETEALSLVRDAATRIASLASAPTEADPAEFETLAHQLSALGFYLDALPLGAARLEDFLHPERRRTEAEAAEPEPEFAPALEPQTEVGAVQVPIEPAQPLEVAAGTPEIAAEPTTEPAEAIESLFVEELEELEDLAVETAPAPQPIAPAPAAAAVLPESDAEIDAELLEIFIEEATEVLATIREHLELARSAPQDSEHLTTIRRGFHTLKGSGRMVGLSALGEAAWGLEQTMNRWLQLEWPVTPALLHLVDAAHQVFSAWVEHLQTGCGQPDASTVLSEAERLRSSDAATLEPGEVFAAPAAQPEMAAAASVTDEAWPQFPNLDLSETGEILPLHDETLLELDASFLDEQEAQPEPESAGVAEIDFGAVPEPAVAGVASTTAEPEAPTIESIELEAPEIAAVDVALPPDEVIEAELPAAEELEPAEEVLEPFEALEVEAQQPETAQEETIPPIAVEGEVGLEAEAAIEPEAWAEAETVVEFEAIPEPAEAPTPSVEVETESAAATPAAETLRIGDIEISPALYELYQSEARQHLATLAQDFERLSQHTDAQPTESAMRAAHTLAGISGTAGFNAPHELGRALEHAIERLREQGRAPQRDELAVLRRAQTALQGMLAEVALRAVPEASGTLVAELNASCHVPAPSPMPVMAEEPLAEEPLAEAQAVAATAEPGELAPATSAAAPSAPPADLLPVPQDEIDTQLLPIFLEEAAELMGQLHAAVRAWHAAPDATQYPTTIARQLHSLKGSARMAGAMALGSHLHQLESRLEDGLADKAGPGTLFEDLAFGLDLCEQMIDGLAGLPAPGAEQAAAGESATAPAAATAAAVATVTGEVAAEGEAIASATLRVRAEQVDRFVNEAGEIGIARTRIEGELRTLRRSLLDLTENVIRLRNQLREVEIQAEVQMQSRIAQAESHHAEFDPLEMDRYTRLQELTRMMAESVNDVTTVQQTLLHNLDGADLALNGQGRTTRELQQGLMRVRMLPFDSLADRLYRVVRQSAKELGKRASLDLRGGRIEIDRSVLEQMAAPLEHLLRNAVAHGIESPADRTAAGKPETGQIVLTVTQEGNEIAIDLQDDGSGLNFERIAERARKNGLIGPDEHPDTKRLTNLIFLSGFSTAGQLSAVSGRGVGMDVVKAQTASLGGRIDVASTAGQGTNFRIYLPLTLAVTQALLVKASGRTWAIPSNMVAQAMELKPDALKRVQDERGIEWQGQHYAYRYLPRLLGDRASLPEEQRYNWLLLLRAGAQTLALHVDSMRGNQEIVVKNAGPQLTRIVGMTGATVLADGEIALILNPVALASRSLDSGTETDEARIVAEAPPVAVHQPTVMVVDDSLTVRRITGRLLEREGYRVITAKDGVDALEQLVDMVPDVVLSDIEMPRMDGFDLVRNIRADARTRQVPVIMITSRLADKHRRYAEEVGANHYLGKPYQEEELLALLAGYTRPETAAA</sequence>
<dbReference type="InterPro" id="IPR002545">
    <property type="entry name" value="CheW-lke_dom"/>
</dbReference>
<dbReference type="Proteomes" id="UP000215181">
    <property type="component" value="Unassembled WGS sequence"/>
</dbReference>
<keyword evidence="7" id="KW-0902">Two-component regulatory system</keyword>
<dbReference type="OrthoDB" id="9146932at2"/>
<dbReference type="PRINTS" id="PR00344">
    <property type="entry name" value="BCTRLSENSOR"/>
</dbReference>
<dbReference type="InterPro" id="IPR004105">
    <property type="entry name" value="CheA-like_dim"/>
</dbReference>
<feature type="domain" description="Histidine kinase" evidence="13">
    <location>
        <begin position="1402"/>
        <end position="1654"/>
    </location>
</feature>
<dbReference type="InterPro" id="IPR004358">
    <property type="entry name" value="Sig_transdc_His_kin-like_C"/>
</dbReference>
<evidence type="ECO:0000256" key="6">
    <source>
        <dbReference type="ARBA" id="ARBA00022777"/>
    </source>
</evidence>
<comment type="catalytic activity">
    <reaction evidence="1">
        <text>ATP + protein L-histidine = ADP + protein N-phospho-L-histidine.</text>
        <dbReference type="EC" id="2.7.13.3"/>
    </reaction>
</comment>
<keyword evidence="11" id="KW-0175">Coiled coil</keyword>
<evidence type="ECO:0000259" key="14">
    <source>
        <dbReference type="PROSITE" id="PS50110"/>
    </source>
</evidence>
<evidence type="ECO:0000256" key="10">
    <source>
        <dbReference type="PROSITE-ProRule" id="PRU00169"/>
    </source>
</evidence>
<feature type="modified residue" description="4-aspartylphosphate" evidence="10">
    <location>
        <position position="1863"/>
    </location>
</feature>
<protein>
    <recommendedName>
        <fullName evidence="3">Chemotaxis protein CheA</fullName>
        <ecNumber evidence="2">2.7.13.3</ecNumber>
    </recommendedName>
</protein>
<dbReference type="EC" id="2.7.13.3" evidence="2"/>
<keyword evidence="18" id="KW-1185">Reference proteome</keyword>
<feature type="compositionally biased region" description="Low complexity" evidence="12">
    <location>
        <begin position="1157"/>
        <end position="1172"/>
    </location>
</feature>
<keyword evidence="6 17" id="KW-0418">Kinase</keyword>
<dbReference type="InterPro" id="IPR005467">
    <property type="entry name" value="His_kinase_dom"/>
</dbReference>
<evidence type="ECO:0000256" key="5">
    <source>
        <dbReference type="ARBA" id="ARBA00022679"/>
    </source>
</evidence>
<dbReference type="SMART" id="SM00387">
    <property type="entry name" value="HATPase_c"/>
    <property type="match status" value="1"/>
</dbReference>
<dbReference type="SUPFAM" id="SSF55874">
    <property type="entry name" value="ATPase domain of HSP90 chaperone/DNA topoisomerase II/histidine kinase"/>
    <property type="match status" value="1"/>
</dbReference>
<dbReference type="PROSITE" id="PS50110">
    <property type="entry name" value="RESPONSE_REGULATORY"/>
    <property type="match status" value="1"/>
</dbReference>
<dbReference type="SMART" id="SM00448">
    <property type="entry name" value="REC"/>
    <property type="match status" value="1"/>
</dbReference>
<organism evidence="17 18">
    <name type="scientific">Thauera propionica</name>
    <dbReference type="NCBI Taxonomy" id="2019431"/>
    <lineage>
        <taxon>Bacteria</taxon>
        <taxon>Pseudomonadati</taxon>
        <taxon>Pseudomonadota</taxon>
        <taxon>Betaproteobacteria</taxon>
        <taxon>Rhodocyclales</taxon>
        <taxon>Zoogloeaceae</taxon>
        <taxon>Thauera</taxon>
    </lineage>
</organism>
<dbReference type="PANTHER" id="PTHR43395">
    <property type="entry name" value="SENSOR HISTIDINE KINASE CHEA"/>
    <property type="match status" value="1"/>
</dbReference>
<evidence type="ECO:0000256" key="2">
    <source>
        <dbReference type="ARBA" id="ARBA00012438"/>
    </source>
</evidence>
<dbReference type="RefSeq" id="WP_094267562.1">
    <property type="nucleotide sequence ID" value="NZ_NOIH01000006.1"/>
</dbReference>
<dbReference type="EMBL" id="NOIH01000006">
    <property type="protein sequence ID" value="OYD54790.1"/>
    <property type="molecule type" value="Genomic_DNA"/>
</dbReference>
<keyword evidence="4 10" id="KW-0597">Phosphoprotein</keyword>
<dbReference type="Gene3D" id="3.30.565.10">
    <property type="entry name" value="Histidine kinase-like ATPase, C-terminal domain"/>
    <property type="match status" value="1"/>
</dbReference>
<name>A0A235F0L3_9RHOO</name>
<dbReference type="Gene3D" id="3.40.50.2300">
    <property type="match status" value="1"/>
</dbReference>